<dbReference type="EMBL" id="JBHRSP010000041">
    <property type="protein sequence ID" value="MFC3075731.1"/>
    <property type="molecule type" value="Genomic_DNA"/>
</dbReference>
<feature type="signal peptide" evidence="8">
    <location>
        <begin position="1"/>
        <end position="27"/>
    </location>
</feature>
<evidence type="ECO:0000256" key="6">
    <source>
        <dbReference type="ARBA" id="ARBA00025321"/>
    </source>
</evidence>
<keyword evidence="7" id="KW-0812">Transmembrane</keyword>
<name>A0ABV7DLC3_9HYPH</name>
<keyword evidence="5" id="KW-0430">Lectin</keyword>
<comment type="function">
    <text evidence="6">Has immunoglobulin-binding and hemagglutination properties, and can bind to mannose. Essential for virulence. May be involved in LPS biosynthesis or polysaccharide transport.</text>
</comment>
<evidence type="ECO:0000313" key="9">
    <source>
        <dbReference type="EMBL" id="MFC3075731.1"/>
    </source>
</evidence>
<evidence type="ECO:0000256" key="8">
    <source>
        <dbReference type="SAM" id="SignalP"/>
    </source>
</evidence>
<keyword evidence="10" id="KW-1185">Reference proteome</keyword>
<reference evidence="10" key="1">
    <citation type="journal article" date="2019" name="Int. J. Syst. Evol. Microbiol.">
        <title>The Global Catalogue of Microorganisms (GCM) 10K type strain sequencing project: providing services to taxonomists for standard genome sequencing and annotation.</title>
        <authorList>
            <consortium name="The Broad Institute Genomics Platform"/>
            <consortium name="The Broad Institute Genome Sequencing Center for Infectious Disease"/>
            <person name="Wu L."/>
            <person name="Ma J."/>
        </authorList>
    </citation>
    <scope>NUCLEOTIDE SEQUENCE [LARGE SCALE GENOMIC DNA]</scope>
    <source>
        <strain evidence="10">KCTC 52677</strain>
    </source>
</reference>
<feature type="chain" id="PRO_5045612676" description="Lectin-like protein BA14k" evidence="8">
    <location>
        <begin position="28"/>
        <end position="143"/>
    </location>
</feature>
<sequence>MKNTLKSGIAAALAAAMFATTFVPVQATAMPLPKVGVSQSSDVEQVQYRRERRGWHNGHRGYRYHRHGYRRHSDGWWYPLAAFGAGAIIGGAIANQNYARPRYEGVNPRHVEWCYARYRSYRSYDNTFQPYGGPRQQCYSPYY</sequence>
<keyword evidence="7" id="KW-0472">Membrane</keyword>
<comment type="similarity">
    <text evidence="2">Belongs to the BA14k family.</text>
</comment>
<dbReference type="InterPro" id="IPR012413">
    <property type="entry name" value="BA14K"/>
</dbReference>
<comment type="caution">
    <text evidence="9">The sequence shown here is derived from an EMBL/GenBank/DDBJ whole genome shotgun (WGS) entry which is preliminary data.</text>
</comment>
<evidence type="ECO:0000256" key="7">
    <source>
        <dbReference type="SAM" id="Phobius"/>
    </source>
</evidence>
<dbReference type="RefSeq" id="WP_371747790.1">
    <property type="nucleotide sequence ID" value="NZ_JANFDG010000027.1"/>
</dbReference>
<gene>
    <name evidence="9" type="ORF">ACFOHH_21655</name>
</gene>
<accession>A0ABV7DLC3</accession>
<evidence type="ECO:0000256" key="1">
    <source>
        <dbReference type="ARBA" id="ARBA00004167"/>
    </source>
</evidence>
<protein>
    <recommendedName>
        <fullName evidence="3">Lectin-like protein BA14k</fullName>
    </recommendedName>
</protein>
<dbReference type="Proteomes" id="UP001595377">
    <property type="component" value="Unassembled WGS sequence"/>
</dbReference>
<keyword evidence="4" id="KW-1003">Cell membrane</keyword>
<evidence type="ECO:0000256" key="2">
    <source>
        <dbReference type="ARBA" id="ARBA00010270"/>
    </source>
</evidence>
<dbReference type="Pfam" id="PF07886">
    <property type="entry name" value="BA14K"/>
    <property type="match status" value="1"/>
</dbReference>
<feature type="transmembrane region" description="Helical" evidence="7">
    <location>
        <begin position="76"/>
        <end position="94"/>
    </location>
</feature>
<organism evidence="9 10">
    <name type="scientific">Shinella pollutisoli</name>
    <dbReference type="NCBI Taxonomy" id="2250594"/>
    <lineage>
        <taxon>Bacteria</taxon>
        <taxon>Pseudomonadati</taxon>
        <taxon>Pseudomonadota</taxon>
        <taxon>Alphaproteobacteria</taxon>
        <taxon>Hyphomicrobiales</taxon>
        <taxon>Rhizobiaceae</taxon>
        <taxon>Shinella</taxon>
    </lineage>
</organism>
<evidence type="ECO:0000256" key="5">
    <source>
        <dbReference type="ARBA" id="ARBA00022734"/>
    </source>
</evidence>
<evidence type="ECO:0000256" key="3">
    <source>
        <dbReference type="ARBA" id="ARBA00020552"/>
    </source>
</evidence>
<evidence type="ECO:0000256" key="4">
    <source>
        <dbReference type="ARBA" id="ARBA00022475"/>
    </source>
</evidence>
<comment type="subcellular location">
    <subcellularLocation>
        <location evidence="1">Membrane</location>
        <topology evidence="1">Single-pass membrane protein</topology>
    </subcellularLocation>
</comment>
<evidence type="ECO:0000313" key="10">
    <source>
        <dbReference type="Proteomes" id="UP001595377"/>
    </source>
</evidence>
<keyword evidence="8" id="KW-0732">Signal</keyword>
<proteinExistence type="inferred from homology"/>
<keyword evidence="7" id="KW-1133">Transmembrane helix</keyword>